<comment type="caution">
    <text evidence="1">The sequence shown here is derived from an EMBL/GenBank/DDBJ whole genome shotgun (WGS) entry which is preliminary data.</text>
</comment>
<dbReference type="InterPro" id="IPR050155">
    <property type="entry name" value="HAD-like_hydrolase_sf"/>
</dbReference>
<evidence type="ECO:0000313" key="2">
    <source>
        <dbReference type="Proteomes" id="UP001596472"/>
    </source>
</evidence>
<dbReference type="EMBL" id="JBHTBS010000006">
    <property type="protein sequence ID" value="MFC7338090.1"/>
    <property type="molecule type" value="Genomic_DNA"/>
</dbReference>
<keyword evidence="2" id="KW-1185">Reference proteome</keyword>
<dbReference type="InterPro" id="IPR023214">
    <property type="entry name" value="HAD_sf"/>
</dbReference>
<dbReference type="Pfam" id="PF13419">
    <property type="entry name" value="HAD_2"/>
    <property type="match status" value="1"/>
</dbReference>
<dbReference type="PANTHER" id="PTHR43434">
    <property type="entry name" value="PHOSPHOGLYCOLATE PHOSPHATASE"/>
    <property type="match status" value="1"/>
</dbReference>
<dbReference type="InterPro" id="IPR036412">
    <property type="entry name" value="HAD-like_sf"/>
</dbReference>
<sequence>MHYLLDLDGTLTDPKVGILTSLQHALRELGEPVPEIDELAWCIGPPLKDALVTIFGSDEDPRVAQGVTHFRARFGDVGLFENEVYEGIPEALAELVEQGHQLHIATSKPEVFARRILDHFNLAEPFTSIHGSELDGTRSDKGELIQHILRTQGIAAEDAVMVGDRKHDVLGAIRNQVRGMGVLWGFGSRDELEAAGACHLFEKPSDLAVPFS</sequence>
<dbReference type="InterPro" id="IPR023198">
    <property type="entry name" value="PGP-like_dom2"/>
</dbReference>
<dbReference type="InterPro" id="IPR041492">
    <property type="entry name" value="HAD_2"/>
</dbReference>
<accession>A0ABW2L953</accession>
<name>A0ABW2L953_9BACT</name>
<reference evidence="2" key="1">
    <citation type="journal article" date="2019" name="Int. J. Syst. Evol. Microbiol.">
        <title>The Global Catalogue of Microorganisms (GCM) 10K type strain sequencing project: providing services to taxonomists for standard genome sequencing and annotation.</title>
        <authorList>
            <consortium name="The Broad Institute Genomics Platform"/>
            <consortium name="The Broad Institute Genome Sequencing Center for Infectious Disease"/>
            <person name="Wu L."/>
            <person name="Ma J."/>
        </authorList>
    </citation>
    <scope>NUCLEOTIDE SEQUENCE [LARGE SCALE GENOMIC DNA]</scope>
    <source>
        <strain evidence="2">CGMCC 4.1467</strain>
    </source>
</reference>
<dbReference type="CDD" id="cd04302">
    <property type="entry name" value="HAD_5NT"/>
    <property type="match status" value="1"/>
</dbReference>
<organism evidence="1 2">
    <name type="scientific">Haloferula chungangensis</name>
    <dbReference type="NCBI Taxonomy" id="1048331"/>
    <lineage>
        <taxon>Bacteria</taxon>
        <taxon>Pseudomonadati</taxon>
        <taxon>Verrucomicrobiota</taxon>
        <taxon>Verrucomicrobiia</taxon>
        <taxon>Verrucomicrobiales</taxon>
        <taxon>Verrucomicrobiaceae</taxon>
        <taxon>Haloferula</taxon>
    </lineage>
</organism>
<dbReference type="PANTHER" id="PTHR43434:SF20">
    <property type="entry name" value="5'-NUCLEOTIDASE"/>
    <property type="match status" value="1"/>
</dbReference>
<keyword evidence="1" id="KW-0378">Hydrolase</keyword>
<dbReference type="GO" id="GO:0016787">
    <property type="term" value="F:hydrolase activity"/>
    <property type="evidence" value="ECO:0007669"/>
    <property type="project" value="UniProtKB-KW"/>
</dbReference>
<dbReference type="SUPFAM" id="SSF56784">
    <property type="entry name" value="HAD-like"/>
    <property type="match status" value="1"/>
</dbReference>
<dbReference type="Proteomes" id="UP001596472">
    <property type="component" value="Unassembled WGS sequence"/>
</dbReference>
<protein>
    <submittedName>
        <fullName evidence="1">HAD family hydrolase</fullName>
    </submittedName>
</protein>
<dbReference type="RefSeq" id="WP_379713023.1">
    <property type="nucleotide sequence ID" value="NZ_JBHTBS010000006.1"/>
</dbReference>
<evidence type="ECO:0000313" key="1">
    <source>
        <dbReference type="EMBL" id="MFC7338090.1"/>
    </source>
</evidence>
<dbReference type="Gene3D" id="3.40.50.1000">
    <property type="entry name" value="HAD superfamily/HAD-like"/>
    <property type="match status" value="1"/>
</dbReference>
<proteinExistence type="predicted"/>
<dbReference type="Gene3D" id="1.10.150.240">
    <property type="entry name" value="Putative phosphatase, domain 2"/>
    <property type="match status" value="1"/>
</dbReference>
<gene>
    <name evidence="1" type="ORF">ACFQY0_12930</name>
</gene>